<feature type="region of interest" description="Disordered" evidence="1">
    <location>
        <begin position="33"/>
        <end position="66"/>
    </location>
</feature>
<dbReference type="InterPro" id="IPR003695">
    <property type="entry name" value="Ppx_GppA_N"/>
</dbReference>
<accession>A0A1G5PA13</accession>
<dbReference type="Gene3D" id="3.30.420.40">
    <property type="match status" value="1"/>
</dbReference>
<dbReference type="GO" id="GO:0016462">
    <property type="term" value="F:pyrophosphatase activity"/>
    <property type="evidence" value="ECO:0007669"/>
    <property type="project" value="TreeGrafter"/>
</dbReference>
<dbReference type="PANTHER" id="PTHR30005:SF0">
    <property type="entry name" value="RETROGRADE REGULATION PROTEIN 2"/>
    <property type="match status" value="1"/>
</dbReference>
<evidence type="ECO:0000259" key="2">
    <source>
        <dbReference type="Pfam" id="PF02541"/>
    </source>
</evidence>
<dbReference type="Proteomes" id="UP000199347">
    <property type="component" value="Unassembled WGS sequence"/>
</dbReference>
<dbReference type="OrthoDB" id="9793035at2"/>
<dbReference type="CDD" id="cd24054">
    <property type="entry name" value="ASKHA_NBD_AaPPX-GppA_MtPPX2-like"/>
    <property type="match status" value="1"/>
</dbReference>
<dbReference type="RefSeq" id="WP_092816521.1">
    <property type="nucleotide sequence ID" value="NZ_FMVW01000013.1"/>
</dbReference>
<sequence length="438" mass="48399">MTKGTNAVRPAFLPGPTEPLARAVSLREAAVDAAGAAQPSHRRMEREGAEHKSGSRRSGTRWRGRHGSFERGPYYAALDLGTNNCRLLIAEPRGEHFRVVDSFSRIVRLGEGVGQNGCLSEEAQTRAVEALKVCRQKLETRPIARTRLIATEACRQATNGRDFLERVQSEVGLRLEMIDRRTEAHLAAAGCAPLLDPATEGAVLFDIGGGSSEIVWLDRRRGRRRGLVRAWASLPVGVVTLAERYGGVDVTPAVFQAMVDDVRKEFFRFRARSALQSALRERSFHLLGTSGTVTTLAGVYLDLPRYDRRSVDGLWMEAADIEAMMTRLRAMDYAARIANPCIGRERADLVLAGCAIFEAIRSEWSCERLRVADRGLREGILIQLMRADGHLKPRPDQPRHDQHRRGGMRGGEGRGGEARACEANGKRRGRPDTSGDDE</sequence>
<evidence type="ECO:0000313" key="4">
    <source>
        <dbReference type="Proteomes" id="UP000199347"/>
    </source>
</evidence>
<gene>
    <name evidence="3" type="ORF">SAMN03080610_03632</name>
</gene>
<feature type="compositionally biased region" description="Basic and acidic residues" evidence="1">
    <location>
        <begin position="411"/>
        <end position="420"/>
    </location>
</feature>
<feature type="region of interest" description="Disordered" evidence="1">
    <location>
        <begin position="387"/>
        <end position="438"/>
    </location>
</feature>
<dbReference type="AlphaFoldDB" id="A0A1G5PA13"/>
<evidence type="ECO:0000313" key="3">
    <source>
        <dbReference type="EMBL" id="SCZ46335.1"/>
    </source>
</evidence>
<evidence type="ECO:0000256" key="1">
    <source>
        <dbReference type="SAM" id="MobiDB-lite"/>
    </source>
</evidence>
<dbReference type="STRING" id="1120955.SAMN03080610_03632"/>
<organism evidence="3 4">
    <name type="scientific">Afifella marina DSM 2698</name>
    <dbReference type="NCBI Taxonomy" id="1120955"/>
    <lineage>
        <taxon>Bacteria</taxon>
        <taxon>Pseudomonadati</taxon>
        <taxon>Pseudomonadota</taxon>
        <taxon>Alphaproteobacteria</taxon>
        <taxon>Hyphomicrobiales</taxon>
        <taxon>Afifellaceae</taxon>
        <taxon>Afifella</taxon>
    </lineage>
</organism>
<keyword evidence="4" id="KW-1185">Reference proteome</keyword>
<feature type="compositionally biased region" description="Basic and acidic residues" evidence="1">
    <location>
        <begin position="387"/>
        <end position="400"/>
    </location>
</feature>
<reference evidence="3 4" key="1">
    <citation type="submission" date="2016-10" db="EMBL/GenBank/DDBJ databases">
        <authorList>
            <person name="de Groot N.N."/>
        </authorList>
    </citation>
    <scope>NUCLEOTIDE SEQUENCE [LARGE SCALE GENOMIC DNA]</scope>
    <source>
        <strain evidence="3 4">DSM 2698</strain>
    </source>
</reference>
<dbReference type="InterPro" id="IPR043129">
    <property type="entry name" value="ATPase_NBD"/>
</dbReference>
<feature type="compositionally biased region" description="Basic and acidic residues" evidence="1">
    <location>
        <begin position="42"/>
        <end position="53"/>
    </location>
</feature>
<name>A0A1G5PA13_AFIMA</name>
<protein>
    <submittedName>
        <fullName evidence="3">Exopolyphosphatase / guanosine-5'-triphosphate,3'-diphosphate pyrophosphatase</fullName>
    </submittedName>
</protein>
<feature type="domain" description="Ppx/GppA phosphatase N-terminal" evidence="2">
    <location>
        <begin position="89"/>
        <end position="385"/>
    </location>
</feature>
<dbReference type="Gene3D" id="3.30.420.150">
    <property type="entry name" value="Exopolyphosphatase. Domain 2"/>
    <property type="match status" value="1"/>
</dbReference>
<dbReference type="EMBL" id="FMVW01000013">
    <property type="protein sequence ID" value="SCZ46335.1"/>
    <property type="molecule type" value="Genomic_DNA"/>
</dbReference>
<proteinExistence type="predicted"/>
<dbReference type="PANTHER" id="PTHR30005">
    <property type="entry name" value="EXOPOLYPHOSPHATASE"/>
    <property type="match status" value="1"/>
</dbReference>
<dbReference type="SUPFAM" id="SSF53067">
    <property type="entry name" value="Actin-like ATPase domain"/>
    <property type="match status" value="2"/>
</dbReference>
<dbReference type="InterPro" id="IPR050273">
    <property type="entry name" value="GppA/Ppx_hydrolase"/>
</dbReference>
<dbReference type="Pfam" id="PF02541">
    <property type="entry name" value="Ppx-GppA"/>
    <property type="match status" value="1"/>
</dbReference>
<feature type="compositionally biased region" description="Basic residues" evidence="1">
    <location>
        <begin position="54"/>
        <end position="66"/>
    </location>
</feature>